<evidence type="ECO:0000256" key="6">
    <source>
        <dbReference type="ARBA" id="ARBA00023136"/>
    </source>
</evidence>
<reference evidence="10 11" key="1">
    <citation type="submission" date="2011-06" db="EMBL/GenBank/DDBJ databases">
        <title>The draft genome of Thiorhodococcus drewsii AZ1.</title>
        <authorList>
            <consortium name="US DOE Joint Genome Institute (JGI-PGF)"/>
            <person name="Lucas S."/>
            <person name="Han J."/>
            <person name="Lapidus A."/>
            <person name="Cheng J.-F."/>
            <person name="Goodwin L."/>
            <person name="Pitluck S."/>
            <person name="Peters L."/>
            <person name="Land M.L."/>
            <person name="Hauser L."/>
            <person name="Vogl K."/>
            <person name="Liu Z."/>
            <person name="Imhoff J."/>
            <person name="Thiel V."/>
            <person name="Frigaard N.-U."/>
            <person name="Bryant D.A."/>
            <person name="Woyke T.J."/>
        </authorList>
    </citation>
    <scope>NUCLEOTIDE SEQUENCE [LARGE SCALE GENOMIC DNA]</scope>
    <source>
        <strain evidence="10 11">AZ1</strain>
    </source>
</reference>
<proteinExistence type="inferred from homology"/>
<keyword evidence="4 7" id="KW-0812">Transmembrane</keyword>
<comment type="caution">
    <text evidence="10">The sequence shown here is derived from an EMBL/GenBank/DDBJ whole genome shotgun (WGS) entry which is preliminary data.</text>
</comment>
<organism evidence="10 11">
    <name type="scientific">Thiorhodococcus drewsii AZ1</name>
    <dbReference type="NCBI Taxonomy" id="765913"/>
    <lineage>
        <taxon>Bacteria</taxon>
        <taxon>Pseudomonadati</taxon>
        <taxon>Pseudomonadota</taxon>
        <taxon>Gammaproteobacteria</taxon>
        <taxon>Chromatiales</taxon>
        <taxon>Chromatiaceae</taxon>
        <taxon>Thiorhodococcus</taxon>
    </lineage>
</organism>
<evidence type="ECO:0000256" key="2">
    <source>
        <dbReference type="ARBA" id="ARBA00005346"/>
    </source>
</evidence>
<dbReference type="GO" id="GO:0008137">
    <property type="term" value="F:NADH dehydrogenase (ubiquinone) activity"/>
    <property type="evidence" value="ECO:0007669"/>
    <property type="project" value="InterPro"/>
</dbReference>
<keyword evidence="10" id="KW-0560">Oxidoreductase</keyword>
<dbReference type="AlphaFoldDB" id="G2E2C9"/>
<dbReference type="PRINTS" id="PR01437">
    <property type="entry name" value="NUOXDRDTASE4"/>
</dbReference>
<keyword evidence="11" id="KW-1185">Reference proteome</keyword>
<feature type="transmembrane region" description="Helical" evidence="8">
    <location>
        <begin position="306"/>
        <end position="327"/>
    </location>
</feature>
<dbReference type="eggNOG" id="COG0651">
    <property type="taxonomic scope" value="Bacteria"/>
</dbReference>
<dbReference type="Proteomes" id="UP000004200">
    <property type="component" value="Unassembled WGS sequence"/>
</dbReference>
<dbReference type="GO" id="GO:0016491">
    <property type="term" value="F:oxidoreductase activity"/>
    <property type="evidence" value="ECO:0007669"/>
    <property type="project" value="UniProtKB-KW"/>
</dbReference>
<feature type="transmembrane region" description="Helical" evidence="8">
    <location>
        <begin position="465"/>
        <end position="487"/>
    </location>
</feature>
<dbReference type="InterPro" id="IPR001750">
    <property type="entry name" value="ND/Mrp_TM"/>
</dbReference>
<dbReference type="GO" id="GO:0005886">
    <property type="term" value="C:plasma membrane"/>
    <property type="evidence" value="ECO:0007669"/>
    <property type="project" value="UniProtKB-SubCell"/>
</dbReference>
<evidence type="ECO:0000256" key="3">
    <source>
        <dbReference type="ARBA" id="ARBA00022475"/>
    </source>
</evidence>
<comment type="similarity">
    <text evidence="2">Belongs to the CPA3 antiporters (TC 2.A.63) subunit D family.</text>
</comment>
<dbReference type="GO" id="GO:0042773">
    <property type="term" value="P:ATP synthesis coupled electron transport"/>
    <property type="evidence" value="ECO:0007669"/>
    <property type="project" value="InterPro"/>
</dbReference>
<dbReference type="InterPro" id="IPR003918">
    <property type="entry name" value="NADH_UbQ_OxRdtase"/>
</dbReference>
<dbReference type="PATRIC" id="fig|765913.3.peg.2520"/>
<dbReference type="EC" id="1.6.99.5" evidence="10"/>
<evidence type="ECO:0000313" key="11">
    <source>
        <dbReference type="Proteomes" id="UP000004200"/>
    </source>
</evidence>
<feature type="transmembrane region" description="Helical" evidence="8">
    <location>
        <begin position="279"/>
        <end position="299"/>
    </location>
</feature>
<feature type="domain" description="NADH:quinone oxidoreductase/Mrp antiporter transmembrane" evidence="9">
    <location>
        <begin position="128"/>
        <end position="409"/>
    </location>
</feature>
<dbReference type="PANTHER" id="PTHR42703:SF1">
    <property type="entry name" value="NA(+)_H(+) ANTIPORTER SUBUNIT D1"/>
    <property type="match status" value="1"/>
</dbReference>
<feature type="transmembrane region" description="Helical" evidence="8">
    <location>
        <begin position="237"/>
        <end position="259"/>
    </location>
</feature>
<evidence type="ECO:0000313" key="10">
    <source>
        <dbReference type="EMBL" id="EGV30845.1"/>
    </source>
</evidence>
<evidence type="ECO:0000259" key="9">
    <source>
        <dbReference type="Pfam" id="PF00361"/>
    </source>
</evidence>
<comment type="subcellular location">
    <subcellularLocation>
        <location evidence="1">Cell membrane</location>
        <topology evidence="1">Multi-pass membrane protein</topology>
    </subcellularLocation>
    <subcellularLocation>
        <location evidence="7">Membrane</location>
        <topology evidence="7">Multi-pass membrane protein</topology>
    </subcellularLocation>
</comment>
<sequence length="530" mass="54056">MSVPSMPLPLLLPLALGALLLVGARLPLSVQRFIGLLGTLCVLAAALDLLALTAQGDVLATAIGGWPPPFGIVLVCDRLSALMLTLTGLLGTAALFYASSGGADASGRHFHALFQFQLFGLVGAFLTGDLFNLFVFFEVLLIASYGLLMHGGGPARTRAALHYVVLNLVGSSLFLLGAALIYAATGTLNLADLAVRLGQLTPADARLAGAGGLLLFTVFALKAALPPLHAWMVPAYAAASAPVAALFAILTKVGLYAMLRLLSLVPDTGSGSAFVGSATWLLTGAAVLTITAGTLGALASTRLGTMIGYLVMLSMGTLLAGIAPGTAQGLAAALYYLVHTTLITAGLFLLADLIASGRAQGDRLVIGDPPRDARILAPLFLLGAIAIAGLPPLSGFLGKAWILIAVQDSAATGPAVWPWIWVAVLGSSFVVLLGLSRAGTLLLWRRRGAVSPGARANPDGGRSGLARPALVGTSALLAASPLLMLFAGPLTGFTLATARQILDNGEYVAAVAGLAPQSHASDAREEGTDR</sequence>
<accession>G2E2C9</accession>
<feature type="transmembrane region" description="Helical" evidence="8">
    <location>
        <begin position="375"/>
        <end position="398"/>
    </location>
</feature>
<feature type="transmembrane region" description="Helical" evidence="8">
    <location>
        <begin position="33"/>
        <end position="52"/>
    </location>
</feature>
<protein>
    <submittedName>
        <fullName evidence="10">NADH dehydrogenase (Quinone)</fullName>
        <ecNumber evidence="10">1.6.99.5</ecNumber>
    </submittedName>
</protein>
<evidence type="ECO:0000256" key="8">
    <source>
        <dbReference type="SAM" id="Phobius"/>
    </source>
</evidence>
<feature type="transmembrane region" description="Helical" evidence="8">
    <location>
        <begin position="118"/>
        <end position="148"/>
    </location>
</feature>
<gene>
    <name evidence="10" type="ORF">ThidrDRAFT_2477</name>
</gene>
<feature type="transmembrane region" description="Helical" evidence="8">
    <location>
        <begin position="418"/>
        <end position="444"/>
    </location>
</feature>
<dbReference type="NCBIfam" id="NF009309">
    <property type="entry name" value="PRK12666.1"/>
    <property type="match status" value="1"/>
</dbReference>
<dbReference type="EMBL" id="AFWT01000016">
    <property type="protein sequence ID" value="EGV30845.1"/>
    <property type="molecule type" value="Genomic_DNA"/>
</dbReference>
<dbReference type="OrthoDB" id="9768329at2"/>
<evidence type="ECO:0000256" key="5">
    <source>
        <dbReference type="ARBA" id="ARBA00022989"/>
    </source>
</evidence>
<dbReference type="InterPro" id="IPR050586">
    <property type="entry name" value="CPA3_Na-H_Antiporter_D"/>
</dbReference>
<evidence type="ECO:0000256" key="7">
    <source>
        <dbReference type="RuleBase" id="RU000320"/>
    </source>
</evidence>
<feature type="transmembrane region" description="Helical" evidence="8">
    <location>
        <begin position="205"/>
        <end position="225"/>
    </location>
</feature>
<feature type="transmembrane region" description="Helical" evidence="8">
    <location>
        <begin position="333"/>
        <end position="354"/>
    </location>
</feature>
<name>G2E2C9_9GAMM</name>
<keyword evidence="3" id="KW-1003">Cell membrane</keyword>
<dbReference type="STRING" id="765913.ThidrDRAFT_2477"/>
<evidence type="ECO:0000256" key="1">
    <source>
        <dbReference type="ARBA" id="ARBA00004651"/>
    </source>
</evidence>
<keyword evidence="6 8" id="KW-0472">Membrane</keyword>
<dbReference type="PANTHER" id="PTHR42703">
    <property type="entry name" value="NADH DEHYDROGENASE"/>
    <property type="match status" value="1"/>
</dbReference>
<feature type="transmembrane region" description="Helical" evidence="8">
    <location>
        <begin position="79"/>
        <end position="98"/>
    </location>
</feature>
<evidence type="ECO:0000256" key="4">
    <source>
        <dbReference type="ARBA" id="ARBA00022692"/>
    </source>
</evidence>
<dbReference type="RefSeq" id="WP_007041190.1">
    <property type="nucleotide sequence ID" value="NZ_AFWT01000016.1"/>
</dbReference>
<keyword evidence="5 8" id="KW-1133">Transmembrane helix</keyword>
<dbReference type="Pfam" id="PF00361">
    <property type="entry name" value="Proton_antipo_M"/>
    <property type="match status" value="1"/>
</dbReference>
<feature type="transmembrane region" description="Helical" evidence="8">
    <location>
        <begin position="160"/>
        <end position="185"/>
    </location>
</feature>